<dbReference type="AlphaFoldDB" id="A0A1Q2H3W4"/>
<feature type="signal peptide" evidence="1">
    <location>
        <begin position="1"/>
        <end position="18"/>
    </location>
</feature>
<gene>
    <name evidence="2" type="ORF">B0W48_08025</name>
</gene>
<sequence>MKYTILISSLLLTTFAHAHSAKMLQEELQVNAQNCPKKQTILLASMKISTGTFSFLKSDTSSGCTEKRLSASGRESPMLDCGQFDDWRLAYDMGNNMCESLHSNMMRFDNTLNPDMQIFTRFEGPYEFKGDEHHQKFKANMGVTLACYVCDTAK</sequence>
<evidence type="ECO:0000256" key="1">
    <source>
        <dbReference type="SAM" id="SignalP"/>
    </source>
</evidence>
<reference evidence="2 3" key="1">
    <citation type="submission" date="2017-02" db="EMBL/GenBank/DDBJ databases">
        <title>Complete genome sequence of the cold-active Pseudoalteromonas aliena strain EH1 isolated from Arctic seawater.</title>
        <authorList>
            <person name="Kim E."/>
            <person name="Heo E."/>
            <person name="Kim H."/>
            <person name="Kim D."/>
        </authorList>
    </citation>
    <scope>NUCLEOTIDE SEQUENCE [LARGE SCALE GENOMIC DNA]</scope>
    <source>
        <strain evidence="2 3">EH1</strain>
    </source>
</reference>
<evidence type="ECO:0008006" key="4">
    <source>
        <dbReference type="Google" id="ProtNLM"/>
    </source>
</evidence>
<dbReference type="KEGG" id="paln:B0W48_08025"/>
<organism evidence="2 3">
    <name type="scientific">Pseudoalteromonas aliena</name>
    <dbReference type="NCBI Taxonomy" id="247523"/>
    <lineage>
        <taxon>Bacteria</taxon>
        <taxon>Pseudomonadati</taxon>
        <taxon>Pseudomonadota</taxon>
        <taxon>Gammaproteobacteria</taxon>
        <taxon>Alteromonadales</taxon>
        <taxon>Pseudoalteromonadaceae</taxon>
        <taxon>Pseudoalteromonas</taxon>
    </lineage>
</organism>
<dbReference type="RefSeq" id="WP_077538903.1">
    <property type="nucleotide sequence ID" value="NZ_CP019628.1"/>
</dbReference>
<accession>A0A1Q2H3W4</accession>
<name>A0A1Q2H3W4_9GAMM</name>
<feature type="chain" id="PRO_5013043564" description="Secreted protein" evidence="1">
    <location>
        <begin position="19"/>
        <end position="154"/>
    </location>
</feature>
<dbReference type="EMBL" id="CP019628">
    <property type="protein sequence ID" value="AQQ02057.1"/>
    <property type="molecule type" value="Genomic_DNA"/>
</dbReference>
<evidence type="ECO:0000313" key="3">
    <source>
        <dbReference type="Proteomes" id="UP000188243"/>
    </source>
</evidence>
<dbReference type="Proteomes" id="UP000188243">
    <property type="component" value="Chromosome"/>
</dbReference>
<keyword evidence="1" id="KW-0732">Signal</keyword>
<protein>
    <recommendedName>
        <fullName evidence="4">Secreted protein</fullName>
    </recommendedName>
</protein>
<evidence type="ECO:0000313" key="2">
    <source>
        <dbReference type="EMBL" id="AQQ02057.1"/>
    </source>
</evidence>
<proteinExistence type="predicted"/>